<gene>
    <name evidence="1" type="ORF">EV685_2326</name>
</gene>
<comment type="caution">
    <text evidence="1">The sequence shown here is derived from an EMBL/GenBank/DDBJ whole genome shotgun (WGS) entry which is preliminary data.</text>
</comment>
<evidence type="ECO:0000313" key="1">
    <source>
        <dbReference type="EMBL" id="RZS54842.1"/>
    </source>
</evidence>
<keyword evidence="2" id="KW-1185">Reference proteome</keyword>
<name>A0A4Q7LKW3_9BURK</name>
<sequence length="307" mass="32506">MSHAMSVVPAEMSVMHLPITGAAPLPATALDAWARLRLRRGPGELRAMLLALVLTPGSARERQCWREETDTLEGVSFLMSDLESLPASARLPALEAALAHAAALPLAVRQELAPALRRVMCADGRVRPIDRLTLLLARQRLAGDASPQRASLRDADPELGHLPLALRIAVADLTAFLARVVPQADAQARVGAAGAGWHARVVATLWGPAPHPPACQVPDTDGLARALLTVRQLDWMRRPLIVRLWLDALRALSEQPGAPVASGGLARLGGLDLGGAEALRVCCGLLDSPLPPELARLFIELPGPAPG</sequence>
<protein>
    <submittedName>
        <fullName evidence="1">Uncharacterized protein</fullName>
    </submittedName>
</protein>
<reference evidence="1 2" key="1">
    <citation type="submission" date="2019-02" db="EMBL/GenBank/DDBJ databases">
        <title>Genomic Encyclopedia of Type Strains, Phase IV (KMG-IV): sequencing the most valuable type-strain genomes for metagenomic binning, comparative biology and taxonomic classification.</title>
        <authorList>
            <person name="Goeker M."/>
        </authorList>
    </citation>
    <scope>NUCLEOTIDE SEQUENCE [LARGE SCALE GENOMIC DNA]</scope>
    <source>
        <strain evidence="1 2">DSM 10617</strain>
    </source>
</reference>
<evidence type="ECO:0000313" key="2">
    <source>
        <dbReference type="Proteomes" id="UP000293433"/>
    </source>
</evidence>
<dbReference type="EMBL" id="SGWV01000009">
    <property type="protein sequence ID" value="RZS54842.1"/>
    <property type="molecule type" value="Genomic_DNA"/>
</dbReference>
<organism evidence="1 2">
    <name type="scientific">Sphaerotilus mobilis</name>
    <dbReference type="NCBI Taxonomy" id="47994"/>
    <lineage>
        <taxon>Bacteria</taxon>
        <taxon>Pseudomonadati</taxon>
        <taxon>Pseudomonadota</taxon>
        <taxon>Betaproteobacteria</taxon>
        <taxon>Burkholderiales</taxon>
        <taxon>Sphaerotilaceae</taxon>
        <taxon>Sphaerotilus</taxon>
    </lineage>
</organism>
<dbReference type="Proteomes" id="UP000293433">
    <property type="component" value="Unassembled WGS sequence"/>
</dbReference>
<dbReference type="AlphaFoldDB" id="A0A4Q7LKW3"/>
<proteinExistence type="predicted"/>
<accession>A0A4Q7LKW3</accession>